<evidence type="ECO:0000256" key="5">
    <source>
        <dbReference type="ARBA" id="ARBA00022741"/>
    </source>
</evidence>
<keyword evidence="5" id="KW-0547">Nucleotide-binding</keyword>
<evidence type="ECO:0000259" key="9">
    <source>
        <dbReference type="PROSITE" id="PS00794"/>
    </source>
</evidence>
<keyword evidence="6 10" id="KW-0418">Kinase</keyword>
<keyword evidence="7" id="KW-0067">ATP-binding</keyword>
<keyword evidence="4" id="KW-0808">Transferase</keyword>
<evidence type="ECO:0000313" key="10">
    <source>
        <dbReference type="EMBL" id="MBB4929251.1"/>
    </source>
</evidence>
<dbReference type="EC" id="2.7.6.3" evidence="3"/>
<evidence type="ECO:0000256" key="1">
    <source>
        <dbReference type="ARBA" id="ARBA00000198"/>
    </source>
</evidence>
<gene>
    <name evidence="10" type="ORF">F4561_000071</name>
</gene>
<evidence type="ECO:0000256" key="4">
    <source>
        <dbReference type="ARBA" id="ARBA00022679"/>
    </source>
</evidence>
<dbReference type="PROSITE" id="PS00794">
    <property type="entry name" value="HPPK"/>
    <property type="match status" value="1"/>
</dbReference>
<proteinExistence type="predicted"/>
<dbReference type="SUPFAM" id="SSF55083">
    <property type="entry name" value="6-hydroxymethyl-7,8-dihydropterin pyrophosphokinase, HPPK"/>
    <property type="match status" value="1"/>
</dbReference>
<evidence type="ECO:0000256" key="3">
    <source>
        <dbReference type="ARBA" id="ARBA00013253"/>
    </source>
</evidence>
<dbReference type="GO" id="GO:0046654">
    <property type="term" value="P:tetrahydrofolate biosynthetic process"/>
    <property type="evidence" value="ECO:0007669"/>
    <property type="project" value="UniProtKB-UniPathway"/>
</dbReference>
<sequence>MAASTVARRAVLSLGSNLGERMDHLQGAVDALFDADGLTPVALSPVYETAPVGGPDQGAYLNAIVVADSALDPDLLLERTQNVELAFHREREVRWGPRTLDIDIITYGDEVRDSPALTLPHPRAHERAFVLRPWADADAEAAIPGRGSVRSLLDEDEVAGQHLRRRDDLVLRAPE</sequence>
<keyword evidence="8" id="KW-0289">Folate biosynthesis</keyword>
<dbReference type="GO" id="GO:0005524">
    <property type="term" value="F:ATP binding"/>
    <property type="evidence" value="ECO:0007669"/>
    <property type="project" value="UniProtKB-KW"/>
</dbReference>
<dbReference type="AlphaFoldDB" id="A0A7W7W054"/>
<name>A0A7W7W054_9ACTN</name>
<dbReference type="PANTHER" id="PTHR43071:SF1">
    <property type="entry name" value="2-AMINO-4-HYDROXY-6-HYDROXYMETHYLDIHYDROPTERIDINE PYROPHOSPHOKINASE"/>
    <property type="match status" value="1"/>
</dbReference>
<feature type="domain" description="7,8-dihydro-6-hydroxymethylpterin-pyrophosphokinase" evidence="9">
    <location>
        <begin position="94"/>
        <end position="105"/>
    </location>
</feature>
<organism evidence="10 11">
    <name type="scientific">Lipingzhangella halophila</name>
    <dbReference type="NCBI Taxonomy" id="1783352"/>
    <lineage>
        <taxon>Bacteria</taxon>
        <taxon>Bacillati</taxon>
        <taxon>Actinomycetota</taxon>
        <taxon>Actinomycetes</taxon>
        <taxon>Streptosporangiales</taxon>
        <taxon>Nocardiopsidaceae</taxon>
        <taxon>Lipingzhangella</taxon>
    </lineage>
</organism>
<comment type="pathway">
    <text evidence="2">Cofactor biosynthesis; tetrahydrofolate biosynthesis; 2-amino-4-hydroxy-6-hydroxymethyl-7,8-dihydropteridine diphosphate from 7,8-dihydroneopterin triphosphate: step 4/4.</text>
</comment>
<dbReference type="RefSeq" id="WP_184573578.1">
    <property type="nucleotide sequence ID" value="NZ_JACHJT010000001.1"/>
</dbReference>
<dbReference type="CDD" id="cd00483">
    <property type="entry name" value="HPPK"/>
    <property type="match status" value="1"/>
</dbReference>
<dbReference type="PANTHER" id="PTHR43071">
    <property type="entry name" value="2-AMINO-4-HYDROXY-6-HYDROXYMETHYLDIHYDROPTERIDINE PYROPHOSPHOKINASE"/>
    <property type="match status" value="1"/>
</dbReference>
<evidence type="ECO:0000256" key="8">
    <source>
        <dbReference type="ARBA" id="ARBA00022909"/>
    </source>
</evidence>
<dbReference type="EMBL" id="JACHJT010000001">
    <property type="protein sequence ID" value="MBB4929251.1"/>
    <property type="molecule type" value="Genomic_DNA"/>
</dbReference>
<dbReference type="GO" id="GO:0016301">
    <property type="term" value="F:kinase activity"/>
    <property type="evidence" value="ECO:0007669"/>
    <property type="project" value="UniProtKB-KW"/>
</dbReference>
<evidence type="ECO:0000256" key="6">
    <source>
        <dbReference type="ARBA" id="ARBA00022777"/>
    </source>
</evidence>
<accession>A0A7W7W054</accession>
<dbReference type="NCBIfam" id="TIGR01498">
    <property type="entry name" value="folK"/>
    <property type="match status" value="1"/>
</dbReference>
<dbReference type="InterPro" id="IPR000550">
    <property type="entry name" value="Hppk"/>
</dbReference>
<reference evidence="10 11" key="1">
    <citation type="submission" date="2020-08" db="EMBL/GenBank/DDBJ databases">
        <title>Sequencing the genomes of 1000 actinobacteria strains.</title>
        <authorList>
            <person name="Klenk H.-P."/>
        </authorList>
    </citation>
    <scope>NUCLEOTIDE SEQUENCE [LARGE SCALE GENOMIC DNA]</scope>
    <source>
        <strain evidence="10 11">DSM 102030</strain>
    </source>
</reference>
<dbReference type="Pfam" id="PF01288">
    <property type="entry name" value="HPPK"/>
    <property type="match status" value="1"/>
</dbReference>
<protein>
    <recommendedName>
        <fullName evidence="3">2-amino-4-hydroxy-6-hydroxymethyldihydropteridine diphosphokinase</fullName>
        <ecNumber evidence="3">2.7.6.3</ecNumber>
    </recommendedName>
</protein>
<dbReference type="Proteomes" id="UP000523007">
    <property type="component" value="Unassembled WGS sequence"/>
</dbReference>
<dbReference type="InterPro" id="IPR035907">
    <property type="entry name" value="Hppk_sf"/>
</dbReference>
<keyword evidence="11" id="KW-1185">Reference proteome</keyword>
<dbReference type="UniPathway" id="UPA00077">
    <property type="reaction ID" value="UER00155"/>
</dbReference>
<dbReference type="GO" id="GO:0046656">
    <property type="term" value="P:folic acid biosynthetic process"/>
    <property type="evidence" value="ECO:0007669"/>
    <property type="project" value="UniProtKB-KW"/>
</dbReference>
<evidence type="ECO:0000256" key="2">
    <source>
        <dbReference type="ARBA" id="ARBA00005051"/>
    </source>
</evidence>
<comment type="caution">
    <text evidence="10">The sequence shown here is derived from an EMBL/GenBank/DDBJ whole genome shotgun (WGS) entry which is preliminary data.</text>
</comment>
<evidence type="ECO:0000313" key="11">
    <source>
        <dbReference type="Proteomes" id="UP000523007"/>
    </source>
</evidence>
<dbReference type="GO" id="GO:0003848">
    <property type="term" value="F:2-amino-4-hydroxy-6-hydroxymethyldihydropteridine diphosphokinase activity"/>
    <property type="evidence" value="ECO:0007669"/>
    <property type="project" value="UniProtKB-EC"/>
</dbReference>
<dbReference type="Gene3D" id="3.30.70.560">
    <property type="entry name" value="7,8-Dihydro-6-hydroxymethylpterin-pyrophosphokinase HPPK"/>
    <property type="match status" value="1"/>
</dbReference>
<evidence type="ECO:0000256" key="7">
    <source>
        <dbReference type="ARBA" id="ARBA00022840"/>
    </source>
</evidence>
<comment type="catalytic activity">
    <reaction evidence="1">
        <text>6-hydroxymethyl-7,8-dihydropterin + ATP = (7,8-dihydropterin-6-yl)methyl diphosphate + AMP + H(+)</text>
        <dbReference type="Rhea" id="RHEA:11412"/>
        <dbReference type="ChEBI" id="CHEBI:15378"/>
        <dbReference type="ChEBI" id="CHEBI:30616"/>
        <dbReference type="ChEBI" id="CHEBI:44841"/>
        <dbReference type="ChEBI" id="CHEBI:72950"/>
        <dbReference type="ChEBI" id="CHEBI:456215"/>
        <dbReference type="EC" id="2.7.6.3"/>
    </reaction>
</comment>